<dbReference type="InterPro" id="IPR013249">
    <property type="entry name" value="RNA_pol_sigma70_r4_t2"/>
</dbReference>
<evidence type="ECO:0000256" key="6">
    <source>
        <dbReference type="SAM" id="MobiDB-lite"/>
    </source>
</evidence>
<dbReference type="SUPFAM" id="SSF88659">
    <property type="entry name" value="Sigma3 and sigma4 domains of RNA polymerase sigma factors"/>
    <property type="match status" value="1"/>
</dbReference>
<feature type="region of interest" description="Disordered" evidence="6">
    <location>
        <begin position="598"/>
        <end position="617"/>
    </location>
</feature>
<evidence type="ECO:0000259" key="8">
    <source>
        <dbReference type="Pfam" id="PF00263"/>
    </source>
</evidence>
<keyword evidence="3" id="KW-0731">Sigma factor</keyword>
<keyword evidence="4" id="KW-0804">Transcription</keyword>
<name>A0A6M5YUH9_9BACT</name>
<dbReference type="Pfam" id="PF00263">
    <property type="entry name" value="Secretin"/>
    <property type="match status" value="1"/>
</dbReference>
<feature type="transmembrane region" description="Helical" evidence="7">
    <location>
        <begin position="225"/>
        <end position="244"/>
    </location>
</feature>
<dbReference type="InterPro" id="IPR007627">
    <property type="entry name" value="RNA_pol_sigma70_r2"/>
</dbReference>
<dbReference type="PANTHER" id="PTHR43133:SF51">
    <property type="entry name" value="RNA POLYMERASE SIGMA FACTOR"/>
    <property type="match status" value="1"/>
</dbReference>
<comment type="similarity">
    <text evidence="5">Belongs to the bacterial secretin family.</text>
</comment>
<dbReference type="InterPro" id="IPR014284">
    <property type="entry name" value="RNA_pol_sigma-70_dom"/>
</dbReference>
<gene>
    <name evidence="11" type="ORF">FTUN_4639</name>
</gene>
<dbReference type="GO" id="GO:0016987">
    <property type="term" value="F:sigma factor activity"/>
    <property type="evidence" value="ECO:0007669"/>
    <property type="project" value="UniProtKB-KW"/>
</dbReference>
<dbReference type="GO" id="GO:0003677">
    <property type="term" value="F:DNA binding"/>
    <property type="evidence" value="ECO:0007669"/>
    <property type="project" value="InterPro"/>
</dbReference>
<dbReference type="InterPro" id="IPR039425">
    <property type="entry name" value="RNA_pol_sigma-70-like"/>
</dbReference>
<dbReference type="Gene3D" id="1.10.1740.10">
    <property type="match status" value="1"/>
</dbReference>
<dbReference type="KEGG" id="ftj:FTUN_4639"/>
<evidence type="ECO:0000256" key="2">
    <source>
        <dbReference type="ARBA" id="ARBA00023015"/>
    </source>
</evidence>
<evidence type="ECO:0000256" key="5">
    <source>
        <dbReference type="RuleBase" id="RU004003"/>
    </source>
</evidence>
<sequence>MAALLSLFRHATGSVPPATDGELLTRFADRRDEEAFAELVRRHGPVVYRVCCRLVGADAAEDAFQAVFLVLATRWAAARAAGSVGGWLVGVAGRVARQMRRSARRRTRHETAAAESRATECAEAPGGLTDQFRVLDEELTRLPDSLRDPVVLCLLQGRTQEQAAVELGRDARTLRRRLERAKQVLRARLERRGVVPAVAAAVVTGVGSVSAAVPHDLARRTVAAVFDFLTGGTAVAGSAPVVLAKGVATIMIARKLMHLTAAVIVGLVGLGVGLAGDGPPAPPVPASAGPVPVTQPEPMTPPVVPAVVVVDREIDWQKDEARLQAILKGAHLNTPSPTTTVLIDAMCVHVPRGFCRRSGLTEEESSNTWFLSQREVRMFSALLRAEPGKEVVCRPQLHVAEGQTGSVHVGQSVPVGTGKVVSLKGKKESEKSPITSNAVVEFETAQMIDIGAKVRVTPKIGASGQLLLRIEAENVEIGAPVQLYPADKHAEAVPSFNCHTFQTTVVVPDAGTVVIRSESVAHEVLWVLTPHVIRGEKKASAPELPAPKPVPVVPPAPKPVSAVPAFVDHGTAEHNVEIKDYRVSAGSGVRIAVPALGPVPLAPDLSAPVLKSPEDRK</sequence>
<dbReference type="InterPro" id="IPR036388">
    <property type="entry name" value="WH-like_DNA-bd_sf"/>
</dbReference>
<dbReference type="RefSeq" id="WP_171472524.1">
    <property type="nucleotide sequence ID" value="NZ_CP053452.2"/>
</dbReference>
<evidence type="ECO:0000256" key="3">
    <source>
        <dbReference type="ARBA" id="ARBA00023082"/>
    </source>
</evidence>
<evidence type="ECO:0000256" key="1">
    <source>
        <dbReference type="ARBA" id="ARBA00010641"/>
    </source>
</evidence>
<keyword evidence="12" id="KW-1185">Reference proteome</keyword>
<evidence type="ECO:0000256" key="4">
    <source>
        <dbReference type="ARBA" id="ARBA00023163"/>
    </source>
</evidence>
<keyword evidence="2" id="KW-0805">Transcription regulation</keyword>
<evidence type="ECO:0000313" key="11">
    <source>
        <dbReference type="EMBL" id="QJW97074.1"/>
    </source>
</evidence>
<keyword evidence="7" id="KW-0812">Transmembrane</keyword>
<protein>
    <recommendedName>
        <fullName evidence="13">RNA polymerase sigma-70 region 2 domain-containing protein</fullName>
    </recommendedName>
</protein>
<dbReference type="NCBIfam" id="TIGR02937">
    <property type="entry name" value="sigma70-ECF"/>
    <property type="match status" value="1"/>
</dbReference>
<dbReference type="Gene3D" id="1.10.10.10">
    <property type="entry name" value="Winged helix-like DNA-binding domain superfamily/Winged helix DNA-binding domain"/>
    <property type="match status" value="1"/>
</dbReference>
<evidence type="ECO:0000259" key="10">
    <source>
        <dbReference type="Pfam" id="PF08281"/>
    </source>
</evidence>
<dbReference type="InterPro" id="IPR013324">
    <property type="entry name" value="RNA_pol_sigma_r3/r4-like"/>
</dbReference>
<dbReference type="AlphaFoldDB" id="A0A6M5YUH9"/>
<dbReference type="Pfam" id="PF04542">
    <property type="entry name" value="Sigma70_r2"/>
    <property type="match status" value="1"/>
</dbReference>
<evidence type="ECO:0000259" key="9">
    <source>
        <dbReference type="Pfam" id="PF04542"/>
    </source>
</evidence>
<feature type="transmembrane region" description="Helical" evidence="7">
    <location>
        <begin position="76"/>
        <end position="96"/>
    </location>
</feature>
<accession>A0A6M5YUH9</accession>
<dbReference type="InterPro" id="IPR004846">
    <property type="entry name" value="T2SS/T3SS_dom"/>
</dbReference>
<comment type="similarity">
    <text evidence="1">Belongs to the sigma-70 factor family. ECF subfamily.</text>
</comment>
<dbReference type="GO" id="GO:0006352">
    <property type="term" value="P:DNA-templated transcription initiation"/>
    <property type="evidence" value="ECO:0007669"/>
    <property type="project" value="InterPro"/>
</dbReference>
<keyword evidence="7" id="KW-1133">Transmembrane helix</keyword>
<evidence type="ECO:0008006" key="13">
    <source>
        <dbReference type="Google" id="ProtNLM"/>
    </source>
</evidence>
<proteinExistence type="inferred from homology"/>
<reference evidence="12" key="1">
    <citation type="submission" date="2020-05" db="EMBL/GenBank/DDBJ databases">
        <title>Frigoriglobus tundricola gen. nov., sp. nov., a psychrotolerant cellulolytic planctomycete of the family Gemmataceae with two divergent copies of 16S rRNA gene.</title>
        <authorList>
            <person name="Kulichevskaya I.S."/>
            <person name="Ivanova A.A."/>
            <person name="Naumoff D.G."/>
            <person name="Beletsky A.V."/>
            <person name="Rijpstra W.I.C."/>
            <person name="Sinninghe Damste J.S."/>
            <person name="Mardanov A.V."/>
            <person name="Ravin N.V."/>
            <person name="Dedysh S.N."/>
        </authorList>
    </citation>
    <scope>NUCLEOTIDE SEQUENCE [LARGE SCALE GENOMIC DNA]</scope>
    <source>
        <strain evidence="12">PL17</strain>
    </source>
</reference>
<dbReference type="GO" id="GO:0009306">
    <property type="term" value="P:protein secretion"/>
    <property type="evidence" value="ECO:0007669"/>
    <property type="project" value="InterPro"/>
</dbReference>
<dbReference type="Pfam" id="PF08281">
    <property type="entry name" value="Sigma70_r4_2"/>
    <property type="match status" value="1"/>
</dbReference>
<dbReference type="InterPro" id="IPR013325">
    <property type="entry name" value="RNA_pol_sigma_r2"/>
</dbReference>
<dbReference type="SUPFAM" id="SSF88946">
    <property type="entry name" value="Sigma2 domain of RNA polymerase sigma factors"/>
    <property type="match status" value="1"/>
</dbReference>
<dbReference type="EMBL" id="CP053452">
    <property type="protein sequence ID" value="QJW97074.1"/>
    <property type="molecule type" value="Genomic_DNA"/>
</dbReference>
<feature type="transmembrane region" description="Helical" evidence="7">
    <location>
        <begin position="256"/>
        <end position="276"/>
    </location>
</feature>
<evidence type="ECO:0000256" key="7">
    <source>
        <dbReference type="SAM" id="Phobius"/>
    </source>
</evidence>
<organism evidence="11 12">
    <name type="scientific">Frigoriglobus tundricola</name>
    <dbReference type="NCBI Taxonomy" id="2774151"/>
    <lineage>
        <taxon>Bacteria</taxon>
        <taxon>Pseudomonadati</taxon>
        <taxon>Planctomycetota</taxon>
        <taxon>Planctomycetia</taxon>
        <taxon>Gemmatales</taxon>
        <taxon>Gemmataceae</taxon>
        <taxon>Frigoriglobus</taxon>
    </lineage>
</organism>
<feature type="domain" description="Type II/III secretion system secretin-like" evidence="8">
    <location>
        <begin position="389"/>
        <end position="515"/>
    </location>
</feature>
<keyword evidence="7" id="KW-0472">Membrane</keyword>
<dbReference type="Proteomes" id="UP000503447">
    <property type="component" value="Chromosome"/>
</dbReference>
<feature type="domain" description="RNA polymerase sigma factor 70 region 4 type 2" evidence="10">
    <location>
        <begin position="134"/>
        <end position="183"/>
    </location>
</feature>
<dbReference type="PANTHER" id="PTHR43133">
    <property type="entry name" value="RNA POLYMERASE ECF-TYPE SIGMA FACTO"/>
    <property type="match status" value="1"/>
</dbReference>
<feature type="domain" description="RNA polymerase sigma-70 region 2" evidence="9">
    <location>
        <begin position="39"/>
        <end position="106"/>
    </location>
</feature>
<evidence type="ECO:0000313" key="12">
    <source>
        <dbReference type="Proteomes" id="UP000503447"/>
    </source>
</evidence>
<feature type="transmembrane region" description="Helical" evidence="7">
    <location>
        <begin position="193"/>
        <end position="213"/>
    </location>
</feature>